<gene>
    <name evidence="3" type="ORF">B0T10DRAFT_218672</name>
</gene>
<accession>A0A9P8WBG4</accession>
<evidence type="ECO:0000313" key="3">
    <source>
        <dbReference type="EMBL" id="KAH6895500.1"/>
    </source>
</evidence>
<dbReference type="EMBL" id="JAGPYM010000004">
    <property type="protein sequence ID" value="KAH6895500.1"/>
    <property type="molecule type" value="Genomic_DNA"/>
</dbReference>
<reference evidence="3 4" key="1">
    <citation type="journal article" date="2021" name="Nat. Commun.">
        <title>Genetic determinants of endophytism in the Arabidopsis root mycobiome.</title>
        <authorList>
            <person name="Mesny F."/>
            <person name="Miyauchi S."/>
            <person name="Thiergart T."/>
            <person name="Pickel B."/>
            <person name="Atanasova L."/>
            <person name="Karlsson M."/>
            <person name="Huettel B."/>
            <person name="Barry K.W."/>
            <person name="Haridas S."/>
            <person name="Chen C."/>
            <person name="Bauer D."/>
            <person name="Andreopoulos W."/>
            <person name="Pangilinan J."/>
            <person name="LaButti K."/>
            <person name="Riley R."/>
            <person name="Lipzen A."/>
            <person name="Clum A."/>
            <person name="Drula E."/>
            <person name="Henrissat B."/>
            <person name="Kohler A."/>
            <person name="Grigoriev I.V."/>
            <person name="Martin F.M."/>
            <person name="Hacquard S."/>
        </authorList>
    </citation>
    <scope>NUCLEOTIDE SEQUENCE [LARGE SCALE GENOMIC DNA]</scope>
    <source>
        <strain evidence="3 4">MPI-CAGE-CH-0241</strain>
    </source>
</reference>
<comment type="caution">
    <text evidence="3">The sequence shown here is derived from an EMBL/GenBank/DDBJ whole genome shotgun (WGS) entry which is preliminary data.</text>
</comment>
<evidence type="ECO:0000256" key="1">
    <source>
        <dbReference type="SAM" id="MobiDB-lite"/>
    </source>
</evidence>
<feature type="transmembrane region" description="Helical" evidence="2">
    <location>
        <begin position="20"/>
        <end position="43"/>
    </location>
</feature>
<feature type="region of interest" description="Disordered" evidence="1">
    <location>
        <begin position="93"/>
        <end position="115"/>
    </location>
</feature>
<keyword evidence="2" id="KW-0472">Membrane</keyword>
<name>A0A9P8WBG4_9HYPO</name>
<sequence length="115" mass="13001">MFFFLSIFNSSLCTNFLRLHSIIVNVPILSLPLLLLVCLNLLYIQLHLHTLTRASICPISRGRRLFRTAFTRFSTDTHPPPLAPWHIDPSLPSTLLQHLQPGSAPATSNKREKST</sequence>
<keyword evidence="2" id="KW-1133">Transmembrane helix</keyword>
<evidence type="ECO:0000313" key="4">
    <source>
        <dbReference type="Proteomes" id="UP000777438"/>
    </source>
</evidence>
<proteinExistence type="predicted"/>
<keyword evidence="4" id="KW-1185">Reference proteome</keyword>
<keyword evidence="2" id="KW-0812">Transmembrane</keyword>
<dbReference type="Proteomes" id="UP000777438">
    <property type="component" value="Unassembled WGS sequence"/>
</dbReference>
<dbReference type="AlphaFoldDB" id="A0A9P8WBG4"/>
<organism evidence="3 4">
    <name type="scientific">Thelonectria olida</name>
    <dbReference type="NCBI Taxonomy" id="1576542"/>
    <lineage>
        <taxon>Eukaryota</taxon>
        <taxon>Fungi</taxon>
        <taxon>Dikarya</taxon>
        <taxon>Ascomycota</taxon>
        <taxon>Pezizomycotina</taxon>
        <taxon>Sordariomycetes</taxon>
        <taxon>Hypocreomycetidae</taxon>
        <taxon>Hypocreales</taxon>
        <taxon>Nectriaceae</taxon>
        <taxon>Thelonectria</taxon>
    </lineage>
</organism>
<protein>
    <submittedName>
        <fullName evidence="3">Uncharacterized protein</fullName>
    </submittedName>
</protein>
<evidence type="ECO:0000256" key="2">
    <source>
        <dbReference type="SAM" id="Phobius"/>
    </source>
</evidence>